<evidence type="ECO:0000313" key="3">
    <source>
        <dbReference type="Proteomes" id="UP000266841"/>
    </source>
</evidence>
<evidence type="ECO:0000256" key="1">
    <source>
        <dbReference type="SAM" id="MobiDB-lite"/>
    </source>
</evidence>
<name>K0QYS5_THAOC</name>
<keyword evidence="3" id="KW-1185">Reference proteome</keyword>
<protein>
    <submittedName>
        <fullName evidence="2">Uncharacterized protein</fullName>
    </submittedName>
</protein>
<gene>
    <name evidence="2" type="ORF">THAOC_37465</name>
</gene>
<feature type="region of interest" description="Disordered" evidence="1">
    <location>
        <begin position="1"/>
        <end position="110"/>
    </location>
</feature>
<sequence>MPSNAGEDEQADGAAEVRLTETDVQEILNPGEVPGLPPLEAANIEGAADSQDSQDNHQDTPLAEAAGTMASLADDDNAGAMDEDDDDRKPPALPAARSDSAAEASPEAPIAKAVRSAVTFRSDLTKASRGAHNSGVLHATRLSRAGREEHCFAWVANVSGPGHLDAALAHLGRYGFARPDVVFVPYSTRSNWCERYPLAYPHILCDGDGRCSGAPYWSGGGGAYASAAAVPAAAGPG</sequence>
<feature type="compositionally biased region" description="Acidic residues" evidence="1">
    <location>
        <begin position="73"/>
        <end position="86"/>
    </location>
</feature>
<proteinExistence type="predicted"/>
<organism evidence="2 3">
    <name type="scientific">Thalassiosira oceanica</name>
    <name type="common">Marine diatom</name>
    <dbReference type="NCBI Taxonomy" id="159749"/>
    <lineage>
        <taxon>Eukaryota</taxon>
        <taxon>Sar</taxon>
        <taxon>Stramenopiles</taxon>
        <taxon>Ochrophyta</taxon>
        <taxon>Bacillariophyta</taxon>
        <taxon>Coscinodiscophyceae</taxon>
        <taxon>Thalassiosirophycidae</taxon>
        <taxon>Thalassiosirales</taxon>
        <taxon>Thalassiosiraceae</taxon>
        <taxon>Thalassiosira</taxon>
    </lineage>
</organism>
<comment type="caution">
    <text evidence="2">The sequence shown here is derived from an EMBL/GenBank/DDBJ whole genome shotgun (WGS) entry which is preliminary data.</text>
</comment>
<reference evidence="2 3" key="1">
    <citation type="journal article" date="2012" name="Genome Biol.">
        <title>Genome and low-iron response of an oceanic diatom adapted to chronic iron limitation.</title>
        <authorList>
            <person name="Lommer M."/>
            <person name="Specht M."/>
            <person name="Roy A.S."/>
            <person name="Kraemer L."/>
            <person name="Andreson R."/>
            <person name="Gutowska M.A."/>
            <person name="Wolf J."/>
            <person name="Bergner S.V."/>
            <person name="Schilhabel M.B."/>
            <person name="Klostermeier U.C."/>
            <person name="Beiko R.G."/>
            <person name="Rosenstiel P."/>
            <person name="Hippler M."/>
            <person name="Laroche J."/>
        </authorList>
    </citation>
    <scope>NUCLEOTIDE SEQUENCE [LARGE SCALE GENOMIC DNA]</scope>
    <source>
        <strain evidence="2 3">CCMP1005</strain>
    </source>
</reference>
<feature type="compositionally biased region" description="Acidic residues" evidence="1">
    <location>
        <begin position="1"/>
        <end position="11"/>
    </location>
</feature>
<evidence type="ECO:0000313" key="2">
    <source>
        <dbReference type="EMBL" id="EJK44035.1"/>
    </source>
</evidence>
<accession>K0QYS5</accession>
<dbReference type="EMBL" id="AGNL01050262">
    <property type="protein sequence ID" value="EJK44035.1"/>
    <property type="molecule type" value="Genomic_DNA"/>
</dbReference>
<dbReference type="AlphaFoldDB" id="K0QYS5"/>
<feature type="non-terminal residue" evidence="2">
    <location>
        <position position="237"/>
    </location>
</feature>
<dbReference type="Proteomes" id="UP000266841">
    <property type="component" value="Unassembled WGS sequence"/>
</dbReference>
<feature type="compositionally biased region" description="Low complexity" evidence="1">
    <location>
        <begin position="94"/>
        <end position="110"/>
    </location>
</feature>